<dbReference type="EMBL" id="WLXI01000065">
    <property type="protein sequence ID" value="MTD02584.1"/>
    <property type="molecule type" value="Genomic_DNA"/>
</dbReference>
<evidence type="ECO:0000313" key="2">
    <source>
        <dbReference type="Proteomes" id="UP000483839"/>
    </source>
</evidence>
<sequence>MDKDNLSLAIAIVSLAISVYIFISKHYRELYRLGLNNSQAIFDTEEKVMYVELTFVNESSLPLTIENLTATLEESQSYSSNVGELINEKRNVIDRDHRFFRKMDAETKTLPITLEPYSTTSYYFAFSEFLVYRHDYFLEVETPNRFIVFPFNPNKKNYSIGIEKKGRSRLLVVTWRQHPLREAVSFFSRHFEKRTWQIYKIHTNTRFNNLKFKVKQSIQKRK</sequence>
<name>A0A6L6GAV9_STRUB</name>
<organism evidence="1 2">
    <name type="scientific">Streptococcus uberis</name>
    <dbReference type="NCBI Taxonomy" id="1349"/>
    <lineage>
        <taxon>Bacteria</taxon>
        <taxon>Bacillati</taxon>
        <taxon>Bacillota</taxon>
        <taxon>Bacilli</taxon>
        <taxon>Lactobacillales</taxon>
        <taxon>Streptococcaceae</taxon>
        <taxon>Streptococcus</taxon>
    </lineage>
</organism>
<comment type="caution">
    <text evidence="1">The sequence shown here is derived from an EMBL/GenBank/DDBJ whole genome shotgun (WGS) entry which is preliminary data.</text>
</comment>
<reference evidence="1 2" key="1">
    <citation type="submission" date="2019-11" db="EMBL/GenBank/DDBJ databases">
        <title>Streptococcus uberis isolated from clinical mastitis cases on a southeastern Queensland dairy.</title>
        <authorList>
            <person name="Workentine M.L."/>
            <person name="Price R."/>
            <person name="Olchowy T."/>
        </authorList>
    </citation>
    <scope>NUCLEOTIDE SEQUENCE [LARGE SCALE GENOMIC DNA]</scope>
    <source>
        <strain evidence="1 2">OLC4459-A17</strain>
    </source>
</reference>
<dbReference type="AlphaFoldDB" id="A0A6L6GAV9"/>
<gene>
    <name evidence="1" type="ORF">GKS16_09930</name>
</gene>
<proteinExistence type="predicted"/>
<protein>
    <submittedName>
        <fullName evidence="1">Uncharacterized protein</fullName>
    </submittedName>
</protein>
<dbReference type="RefSeq" id="WP_052718503.1">
    <property type="nucleotide sequence ID" value="NZ_WLXE01000055.1"/>
</dbReference>
<evidence type="ECO:0000313" key="1">
    <source>
        <dbReference type="EMBL" id="MTD02584.1"/>
    </source>
</evidence>
<accession>A0A6L6GAV9</accession>
<dbReference type="Proteomes" id="UP000483839">
    <property type="component" value="Unassembled WGS sequence"/>
</dbReference>